<dbReference type="Pfam" id="PF04397">
    <property type="entry name" value="LytTR"/>
    <property type="match status" value="1"/>
</dbReference>
<keyword evidence="1" id="KW-1133">Transmembrane helix</keyword>
<dbReference type="EMBL" id="FWFU01000004">
    <property type="protein sequence ID" value="SLN55746.1"/>
    <property type="molecule type" value="Genomic_DNA"/>
</dbReference>
<name>A0A1X6ZM28_9RHOB</name>
<dbReference type="GO" id="GO:0003677">
    <property type="term" value="F:DNA binding"/>
    <property type="evidence" value="ECO:0007669"/>
    <property type="project" value="UniProtKB-KW"/>
</dbReference>
<dbReference type="RefSeq" id="WP_085818594.1">
    <property type="nucleotide sequence ID" value="NZ_FWFU01000004.1"/>
</dbReference>
<accession>A0A1X6ZM28</accession>
<feature type="domain" description="HTH LytTR-type" evidence="2">
    <location>
        <begin position="178"/>
        <end position="266"/>
    </location>
</feature>
<evidence type="ECO:0000313" key="4">
    <source>
        <dbReference type="Proteomes" id="UP000193207"/>
    </source>
</evidence>
<gene>
    <name evidence="3" type="ORF">ROH8110_03034</name>
</gene>
<evidence type="ECO:0000259" key="2">
    <source>
        <dbReference type="PROSITE" id="PS50930"/>
    </source>
</evidence>
<reference evidence="3 4" key="1">
    <citation type="submission" date="2017-03" db="EMBL/GenBank/DDBJ databases">
        <authorList>
            <person name="Afonso C.L."/>
            <person name="Miller P.J."/>
            <person name="Scott M.A."/>
            <person name="Spackman E."/>
            <person name="Goraichik I."/>
            <person name="Dimitrov K.M."/>
            <person name="Suarez D.L."/>
            <person name="Swayne D.E."/>
        </authorList>
    </citation>
    <scope>NUCLEOTIDE SEQUENCE [LARGE SCALE GENOMIC DNA]</scope>
    <source>
        <strain evidence="3 4">CECT 8110</strain>
    </source>
</reference>
<dbReference type="OrthoDB" id="7028951at2"/>
<keyword evidence="1" id="KW-0812">Transmembrane</keyword>
<evidence type="ECO:0000313" key="3">
    <source>
        <dbReference type="EMBL" id="SLN55746.1"/>
    </source>
</evidence>
<feature type="transmembrane region" description="Helical" evidence="1">
    <location>
        <begin position="52"/>
        <end position="77"/>
    </location>
</feature>
<organism evidence="3 4">
    <name type="scientific">Roseovarius halotolerans</name>
    <dbReference type="NCBI Taxonomy" id="505353"/>
    <lineage>
        <taxon>Bacteria</taxon>
        <taxon>Pseudomonadati</taxon>
        <taxon>Pseudomonadota</taxon>
        <taxon>Alphaproteobacteria</taxon>
        <taxon>Rhodobacterales</taxon>
        <taxon>Roseobacteraceae</taxon>
        <taxon>Roseovarius</taxon>
    </lineage>
</organism>
<keyword evidence="3" id="KW-0238">DNA-binding</keyword>
<dbReference type="Proteomes" id="UP000193207">
    <property type="component" value="Unassembled WGS sequence"/>
</dbReference>
<keyword evidence="4" id="KW-1185">Reference proteome</keyword>
<sequence>MIDFAKLRFVFSETFSTIGAPTTVFIWITCVVVATVAGPFGTFLGMDLLERAFYWGLVTTGGILFGYAMYATALMILGEKHPFLFDPFVAFLIAVILGPMIWLLRTSLQPDAPTGLINLRGVVFNTFVISFGVLALRRQICRLTPVPLRSGLRDTLGANTFPGPRLLRRLEEDVRAPVLRLSANDHYVDVVTTRGAQILRLRLSDAIDEMEPAEGCCVHRSHWVARDAIERVERENAHKMFLLLKNGDRVPVSRTYRGNLEDMGIIAQQAQNGVMVAGRN</sequence>
<proteinExistence type="predicted"/>
<keyword evidence="1" id="KW-0472">Membrane</keyword>
<feature type="transmembrane region" description="Helical" evidence="1">
    <location>
        <begin position="116"/>
        <end position="136"/>
    </location>
</feature>
<feature type="transmembrane region" description="Helical" evidence="1">
    <location>
        <begin position="24"/>
        <end position="46"/>
    </location>
</feature>
<dbReference type="AlphaFoldDB" id="A0A1X6ZM28"/>
<feature type="transmembrane region" description="Helical" evidence="1">
    <location>
        <begin position="84"/>
        <end position="104"/>
    </location>
</feature>
<dbReference type="InterPro" id="IPR007492">
    <property type="entry name" value="LytTR_DNA-bd_dom"/>
</dbReference>
<dbReference type="Gene3D" id="2.40.50.1020">
    <property type="entry name" value="LytTr DNA-binding domain"/>
    <property type="match status" value="1"/>
</dbReference>
<dbReference type="PROSITE" id="PS50930">
    <property type="entry name" value="HTH_LYTTR"/>
    <property type="match status" value="1"/>
</dbReference>
<evidence type="ECO:0000256" key="1">
    <source>
        <dbReference type="SAM" id="Phobius"/>
    </source>
</evidence>
<dbReference type="SMART" id="SM00850">
    <property type="entry name" value="LytTR"/>
    <property type="match status" value="1"/>
</dbReference>
<protein>
    <submittedName>
        <fullName evidence="3">LytTr DNA-binding domain protein</fullName>
    </submittedName>
</protein>